<dbReference type="CDD" id="cd01107">
    <property type="entry name" value="HTH_BmrR"/>
    <property type="match status" value="1"/>
</dbReference>
<name>A0A1H9HCH4_9LACT</name>
<dbReference type="Proteomes" id="UP000198556">
    <property type="component" value="Unassembled WGS sequence"/>
</dbReference>
<dbReference type="InterPro" id="IPR029442">
    <property type="entry name" value="GyrI-like"/>
</dbReference>
<keyword evidence="1 4" id="KW-0238">DNA-binding</keyword>
<dbReference type="GO" id="GO:0003700">
    <property type="term" value="F:DNA-binding transcription factor activity"/>
    <property type="evidence" value="ECO:0007669"/>
    <property type="project" value="InterPro"/>
</dbReference>
<dbReference type="SUPFAM" id="SSF55136">
    <property type="entry name" value="Probable bacterial effector-binding domain"/>
    <property type="match status" value="1"/>
</dbReference>
<dbReference type="InterPro" id="IPR011256">
    <property type="entry name" value="Reg_factor_effector_dom_sf"/>
</dbReference>
<sequence>MTDIHQNKKLYTIGEAAKMCNISRKTLRYYDKIGLLHPDEVSEQTGYRYYSLENVLKLPIIKYYKQMGFKLDEIYEGLSRNSTYIHEHSFINKMTELQEQIERLNEQLTAVSDWYDLIQEARFVLTADVNEVSIKYLPPEVYCFMEQDFSYDYSSSTINIPWVNFLEDNHCEITGPVILEFDSMTERINETANTVKIMQKKVSSENNSVLEMHTSRELVATLYHRGDHKNIKQSYQKILDWAKKNNYHCGPRCIERFVIDYWTTTNPDEFVTEIMVPVERKRK</sequence>
<dbReference type="PANTHER" id="PTHR30204:SF96">
    <property type="entry name" value="CHROMOSOME-ANCHORING PROTEIN RACA"/>
    <property type="match status" value="1"/>
</dbReference>
<dbReference type="EMBL" id="FOGF01000002">
    <property type="protein sequence ID" value="SEQ60060.1"/>
    <property type="molecule type" value="Genomic_DNA"/>
</dbReference>
<dbReference type="OrthoDB" id="6006at2"/>
<dbReference type="RefSeq" id="WP_089745672.1">
    <property type="nucleotide sequence ID" value="NZ_FOGF01000002.1"/>
</dbReference>
<dbReference type="STRING" id="137733.SAMN05421767_10262"/>
<keyword evidence="2" id="KW-0175">Coiled coil</keyword>
<evidence type="ECO:0000256" key="2">
    <source>
        <dbReference type="SAM" id="Coils"/>
    </source>
</evidence>
<dbReference type="Gene3D" id="1.10.1660.10">
    <property type="match status" value="1"/>
</dbReference>
<dbReference type="GO" id="GO:0003677">
    <property type="term" value="F:DNA binding"/>
    <property type="evidence" value="ECO:0007669"/>
    <property type="project" value="UniProtKB-KW"/>
</dbReference>
<dbReference type="Gene3D" id="3.20.80.10">
    <property type="entry name" value="Regulatory factor, effector binding domain"/>
    <property type="match status" value="1"/>
</dbReference>
<dbReference type="InterPro" id="IPR009061">
    <property type="entry name" value="DNA-bd_dom_put_sf"/>
</dbReference>
<reference evidence="4 5" key="1">
    <citation type="submission" date="2016-10" db="EMBL/GenBank/DDBJ databases">
        <authorList>
            <person name="de Groot N.N."/>
        </authorList>
    </citation>
    <scope>NUCLEOTIDE SEQUENCE [LARGE SCALE GENOMIC DNA]</scope>
    <source>
        <strain evidence="4 5">DSM 15827</strain>
    </source>
</reference>
<evidence type="ECO:0000259" key="3">
    <source>
        <dbReference type="PROSITE" id="PS50937"/>
    </source>
</evidence>
<dbReference type="Pfam" id="PF13411">
    <property type="entry name" value="MerR_1"/>
    <property type="match status" value="1"/>
</dbReference>
<dbReference type="PANTHER" id="PTHR30204">
    <property type="entry name" value="REDOX-CYCLING DRUG-SENSING TRANSCRIPTIONAL ACTIVATOR SOXR"/>
    <property type="match status" value="1"/>
</dbReference>
<dbReference type="Pfam" id="PF06445">
    <property type="entry name" value="GyrI-like"/>
    <property type="match status" value="1"/>
</dbReference>
<evidence type="ECO:0000256" key="1">
    <source>
        <dbReference type="ARBA" id="ARBA00023125"/>
    </source>
</evidence>
<feature type="domain" description="HTH merR-type" evidence="3">
    <location>
        <begin position="10"/>
        <end position="80"/>
    </location>
</feature>
<dbReference type="SMART" id="SM00422">
    <property type="entry name" value="HTH_MERR"/>
    <property type="match status" value="1"/>
</dbReference>
<dbReference type="PROSITE" id="PS00552">
    <property type="entry name" value="HTH_MERR_1"/>
    <property type="match status" value="1"/>
</dbReference>
<accession>A0A1H9HCH4</accession>
<dbReference type="PROSITE" id="PS50937">
    <property type="entry name" value="HTH_MERR_2"/>
    <property type="match status" value="1"/>
</dbReference>
<evidence type="ECO:0000313" key="5">
    <source>
        <dbReference type="Proteomes" id="UP000198556"/>
    </source>
</evidence>
<dbReference type="AlphaFoldDB" id="A0A1H9HCH4"/>
<keyword evidence="5" id="KW-1185">Reference proteome</keyword>
<dbReference type="SUPFAM" id="SSF46955">
    <property type="entry name" value="Putative DNA-binding domain"/>
    <property type="match status" value="1"/>
</dbReference>
<protein>
    <submittedName>
        <fullName evidence="4">DNA-binding transcriptional regulator, MerR family</fullName>
    </submittedName>
</protein>
<dbReference type="InterPro" id="IPR047057">
    <property type="entry name" value="MerR_fam"/>
</dbReference>
<proteinExistence type="predicted"/>
<evidence type="ECO:0000313" key="4">
    <source>
        <dbReference type="EMBL" id="SEQ60060.1"/>
    </source>
</evidence>
<feature type="coiled-coil region" evidence="2">
    <location>
        <begin position="87"/>
        <end position="114"/>
    </location>
</feature>
<gene>
    <name evidence="4" type="ORF">SAMN05421767_10262</name>
</gene>
<dbReference type="InterPro" id="IPR000551">
    <property type="entry name" value="MerR-type_HTH_dom"/>
</dbReference>
<organism evidence="4 5">
    <name type="scientific">Granulicatella balaenopterae</name>
    <dbReference type="NCBI Taxonomy" id="137733"/>
    <lineage>
        <taxon>Bacteria</taxon>
        <taxon>Bacillati</taxon>
        <taxon>Bacillota</taxon>
        <taxon>Bacilli</taxon>
        <taxon>Lactobacillales</taxon>
        <taxon>Carnobacteriaceae</taxon>
        <taxon>Granulicatella</taxon>
    </lineage>
</organism>